<gene>
    <name evidence="1" type="ORF">J2S17_002959</name>
</gene>
<evidence type="ECO:0000313" key="1">
    <source>
        <dbReference type="EMBL" id="MDQ0271072.1"/>
    </source>
</evidence>
<protein>
    <submittedName>
        <fullName evidence="1">Uncharacterized protein</fullName>
    </submittedName>
</protein>
<evidence type="ECO:0000313" key="2">
    <source>
        <dbReference type="Proteomes" id="UP001238088"/>
    </source>
</evidence>
<proteinExistence type="predicted"/>
<reference evidence="1 2" key="1">
    <citation type="submission" date="2023-07" db="EMBL/GenBank/DDBJ databases">
        <title>Genomic Encyclopedia of Type Strains, Phase IV (KMG-IV): sequencing the most valuable type-strain genomes for metagenomic binning, comparative biology and taxonomic classification.</title>
        <authorList>
            <person name="Goeker M."/>
        </authorList>
    </citation>
    <scope>NUCLEOTIDE SEQUENCE [LARGE SCALE GENOMIC DNA]</scope>
    <source>
        <strain evidence="1 2">DSM 23494</strain>
    </source>
</reference>
<dbReference type="Proteomes" id="UP001238088">
    <property type="component" value="Unassembled WGS sequence"/>
</dbReference>
<accession>A0ABU0AJY8</accession>
<organism evidence="1 2">
    <name type="scientific">Cytobacillus purgationiresistens</name>
    <dbReference type="NCBI Taxonomy" id="863449"/>
    <lineage>
        <taxon>Bacteria</taxon>
        <taxon>Bacillati</taxon>
        <taxon>Bacillota</taxon>
        <taxon>Bacilli</taxon>
        <taxon>Bacillales</taxon>
        <taxon>Bacillaceae</taxon>
        <taxon>Cytobacillus</taxon>
    </lineage>
</organism>
<comment type="caution">
    <text evidence="1">The sequence shown here is derived from an EMBL/GenBank/DDBJ whole genome shotgun (WGS) entry which is preliminary data.</text>
</comment>
<keyword evidence="2" id="KW-1185">Reference proteome</keyword>
<dbReference type="RefSeq" id="WP_307475992.1">
    <property type="nucleotide sequence ID" value="NZ_JAUSUB010000012.1"/>
</dbReference>
<sequence length="301" mass="35150">MTYIIENANVLKNGIQTVSSFLIENGRISSVRDAFPMYRYMRMDASSYIMTPSHVRYIKDFPIHQTVKEGKAFYIEEMILKGCMTFLTTVAINYEHQLHDELMKMRTNLLNCPVDYIIGVQIPVRLLKQSFILQSKHEKIPAIFVEIKDVEELEAVPWGWVREALFPYNSPLIPIFTAEDPKERMLQSKKWVQLMEAHRLPSVKEELEDGLPLTYSTQAKIGIFPFKSHLHHGFELSYNFYLKSREITKIEELELYRYHSERLIISVHKGRVIRAGDDLSFKPGSGEYVMIKTPSYYQLAD</sequence>
<name>A0ABU0AJY8_9BACI</name>
<dbReference type="EMBL" id="JAUSUB010000012">
    <property type="protein sequence ID" value="MDQ0271072.1"/>
    <property type="molecule type" value="Genomic_DNA"/>
</dbReference>